<dbReference type="EMBL" id="BAABDD010000001">
    <property type="protein sequence ID" value="GAA3723502.1"/>
    <property type="molecule type" value="Genomic_DNA"/>
</dbReference>
<proteinExistence type="predicted"/>
<comment type="catalytic activity">
    <reaction evidence="1">
        <text>a myo-inositol phosphate + H2O = myo-inositol + phosphate</text>
        <dbReference type="Rhea" id="RHEA:24056"/>
        <dbReference type="ChEBI" id="CHEBI:15377"/>
        <dbReference type="ChEBI" id="CHEBI:17268"/>
        <dbReference type="ChEBI" id="CHEBI:43474"/>
        <dbReference type="ChEBI" id="CHEBI:84139"/>
        <dbReference type="EC" id="3.1.3.25"/>
    </reaction>
</comment>
<dbReference type="PANTHER" id="PTHR20854">
    <property type="entry name" value="INOSITOL MONOPHOSPHATASE"/>
    <property type="match status" value="1"/>
</dbReference>
<dbReference type="PROSITE" id="PS00630">
    <property type="entry name" value="IMP_2"/>
    <property type="match status" value="1"/>
</dbReference>
<evidence type="ECO:0000256" key="3">
    <source>
        <dbReference type="ARBA" id="ARBA00022723"/>
    </source>
</evidence>
<dbReference type="Proteomes" id="UP001500908">
    <property type="component" value="Unassembled WGS sequence"/>
</dbReference>
<protein>
    <recommendedName>
        <fullName evidence="2">inositol-phosphate phosphatase</fullName>
        <ecNumber evidence="2">3.1.3.25</ecNumber>
    </recommendedName>
</protein>
<dbReference type="EC" id="3.1.3.25" evidence="2"/>
<dbReference type="InterPro" id="IPR000760">
    <property type="entry name" value="Inositol_monophosphatase-like"/>
</dbReference>
<keyword evidence="7" id="KW-1185">Reference proteome</keyword>
<keyword evidence="5" id="KW-0460">Magnesium</keyword>
<dbReference type="Gene3D" id="3.40.190.80">
    <property type="match status" value="1"/>
</dbReference>
<dbReference type="Gene3D" id="3.30.540.10">
    <property type="entry name" value="Fructose-1,6-Bisphosphatase, subunit A, domain 1"/>
    <property type="match status" value="1"/>
</dbReference>
<evidence type="ECO:0000256" key="5">
    <source>
        <dbReference type="ARBA" id="ARBA00022842"/>
    </source>
</evidence>
<dbReference type="RefSeq" id="WP_344966151.1">
    <property type="nucleotide sequence ID" value="NZ_BAABDD010000001.1"/>
</dbReference>
<accession>A0ABP7ERZ5</accession>
<dbReference type="InterPro" id="IPR020583">
    <property type="entry name" value="Inositol_monoP_metal-BS"/>
</dbReference>
<sequence>MSDYGTDDSVVPPPADLIDPLSTAVRQVGALLREWRADPAATDGGWQGQQFKAHADGMAHEALTLRLHAITPGLPVISEEDPESLYGPRPAGYWLIDPIDGTASYAHGFAGYVTQAALIVDDTAVVAAIYAPEFDIVYAAMHRGGATANGVALPAVAAPLEGGIVTDNTPEPRGIARAVRDYLGYTGYLECGSIALKLCRIAEGAAHLFVKDVTVRDWDVAAPGLILAEVGGWLRRLDGTRFSYRGDFAHTGLIAAADAATCAAVAAWYSGGEPAASPAR</sequence>
<dbReference type="PANTHER" id="PTHR20854:SF4">
    <property type="entry name" value="INOSITOL-1-MONOPHOSPHATASE-RELATED"/>
    <property type="match status" value="1"/>
</dbReference>
<evidence type="ECO:0000256" key="2">
    <source>
        <dbReference type="ARBA" id="ARBA00013106"/>
    </source>
</evidence>
<evidence type="ECO:0000313" key="6">
    <source>
        <dbReference type="EMBL" id="GAA3723502.1"/>
    </source>
</evidence>
<dbReference type="InterPro" id="IPR020550">
    <property type="entry name" value="Inositol_monophosphatase_CS"/>
</dbReference>
<evidence type="ECO:0000313" key="7">
    <source>
        <dbReference type="Proteomes" id="UP001500908"/>
    </source>
</evidence>
<dbReference type="PRINTS" id="PR00377">
    <property type="entry name" value="IMPHPHTASES"/>
</dbReference>
<evidence type="ECO:0000256" key="1">
    <source>
        <dbReference type="ARBA" id="ARBA00001033"/>
    </source>
</evidence>
<dbReference type="Pfam" id="PF00459">
    <property type="entry name" value="Inositol_P"/>
    <property type="match status" value="1"/>
</dbReference>
<keyword evidence="4" id="KW-0378">Hydrolase</keyword>
<comment type="caution">
    <text evidence="6">The sequence shown here is derived from an EMBL/GenBank/DDBJ whole genome shotgun (WGS) entry which is preliminary data.</text>
</comment>
<reference evidence="7" key="1">
    <citation type="journal article" date="2019" name="Int. J. Syst. Evol. Microbiol.">
        <title>The Global Catalogue of Microorganisms (GCM) 10K type strain sequencing project: providing services to taxonomists for standard genome sequencing and annotation.</title>
        <authorList>
            <consortium name="The Broad Institute Genomics Platform"/>
            <consortium name="The Broad Institute Genome Sequencing Center for Infectious Disease"/>
            <person name="Wu L."/>
            <person name="Ma J."/>
        </authorList>
    </citation>
    <scope>NUCLEOTIDE SEQUENCE [LARGE SCALE GENOMIC DNA]</scope>
    <source>
        <strain evidence="7">JCM 17137</strain>
    </source>
</reference>
<evidence type="ECO:0000256" key="4">
    <source>
        <dbReference type="ARBA" id="ARBA00022801"/>
    </source>
</evidence>
<name>A0ABP7ERZ5_9ACTN</name>
<dbReference type="SUPFAM" id="SSF56655">
    <property type="entry name" value="Carbohydrate phosphatase"/>
    <property type="match status" value="1"/>
</dbReference>
<gene>
    <name evidence="6" type="ORF">GCM10022402_00170</name>
</gene>
<organism evidence="6 7">
    <name type="scientific">Salinactinospora qingdaonensis</name>
    <dbReference type="NCBI Taxonomy" id="702744"/>
    <lineage>
        <taxon>Bacteria</taxon>
        <taxon>Bacillati</taxon>
        <taxon>Actinomycetota</taxon>
        <taxon>Actinomycetes</taxon>
        <taxon>Streptosporangiales</taxon>
        <taxon>Nocardiopsidaceae</taxon>
        <taxon>Salinactinospora</taxon>
    </lineage>
</organism>
<keyword evidence="3" id="KW-0479">Metal-binding</keyword>
<dbReference type="PROSITE" id="PS00629">
    <property type="entry name" value="IMP_1"/>
    <property type="match status" value="1"/>
</dbReference>